<gene>
    <name evidence="2" type="ORF">WB403_51965</name>
</gene>
<proteinExistence type="inferred from homology"/>
<dbReference type="Gene3D" id="1.20.1600.10">
    <property type="entry name" value="Outer membrane efflux proteins (OEP)"/>
    <property type="match status" value="1"/>
</dbReference>
<comment type="similarity">
    <text evidence="1">Belongs to the outer membrane factor (OMF) (TC 1.B.17) family.</text>
</comment>
<organism evidence="2 3">
    <name type="scientific">Streptomyces brasiliscabiei</name>
    <dbReference type="NCBI Taxonomy" id="2736302"/>
    <lineage>
        <taxon>Bacteria</taxon>
        <taxon>Bacillati</taxon>
        <taxon>Actinomycetota</taxon>
        <taxon>Actinomycetes</taxon>
        <taxon>Kitasatosporales</taxon>
        <taxon>Streptomycetaceae</taxon>
        <taxon>Streptomyces</taxon>
    </lineage>
</organism>
<dbReference type="SUPFAM" id="SSF56954">
    <property type="entry name" value="Outer membrane efflux proteins (OEP)"/>
    <property type="match status" value="1"/>
</dbReference>
<name>A0ABU8GWR9_9ACTN</name>
<protein>
    <submittedName>
        <fullName evidence="2">TolC family protein</fullName>
    </submittedName>
</protein>
<dbReference type="Pfam" id="PF02321">
    <property type="entry name" value="OEP"/>
    <property type="match status" value="1"/>
</dbReference>
<keyword evidence="3" id="KW-1185">Reference proteome</keyword>
<dbReference type="EMBL" id="JBBAYM010000878">
    <property type="protein sequence ID" value="MEI5617632.1"/>
    <property type="molecule type" value="Genomic_DNA"/>
</dbReference>
<feature type="non-terminal residue" evidence="2">
    <location>
        <position position="1"/>
    </location>
</feature>
<feature type="non-terminal residue" evidence="2">
    <location>
        <position position="78"/>
    </location>
</feature>
<reference evidence="2 3" key="1">
    <citation type="submission" date="2024-03" db="EMBL/GenBank/DDBJ databases">
        <title>First Report of Pectobacterium brasiliscabiei causing potato scab in china.</title>
        <authorList>
            <person name="Handique U."/>
        </authorList>
    </citation>
    <scope>NUCLEOTIDE SEQUENCE [LARGE SCALE GENOMIC DNA]</scope>
    <source>
        <strain evidence="2 3">ZRIMU1503</strain>
    </source>
</reference>
<comment type="caution">
    <text evidence="2">The sequence shown here is derived from an EMBL/GenBank/DDBJ whole genome shotgun (WGS) entry which is preliminary data.</text>
</comment>
<sequence length="78" mass="8385">QRALAANTDLAQAEAALRQAGHLAGAARGVLWPQVDAGYNVERERLSRNPSTPLANPDPTLFTIHTAQVSVSYTLDLF</sequence>
<dbReference type="Proteomes" id="UP001365781">
    <property type="component" value="Unassembled WGS sequence"/>
</dbReference>
<evidence type="ECO:0000256" key="1">
    <source>
        <dbReference type="ARBA" id="ARBA00007613"/>
    </source>
</evidence>
<accession>A0ABU8GWR9</accession>
<dbReference type="InterPro" id="IPR003423">
    <property type="entry name" value="OMP_efflux"/>
</dbReference>
<evidence type="ECO:0000313" key="2">
    <source>
        <dbReference type="EMBL" id="MEI5617632.1"/>
    </source>
</evidence>
<dbReference type="RefSeq" id="WP_336559445.1">
    <property type="nucleotide sequence ID" value="NZ_JBBAYM010000878.1"/>
</dbReference>
<evidence type="ECO:0000313" key="3">
    <source>
        <dbReference type="Proteomes" id="UP001365781"/>
    </source>
</evidence>